<evidence type="ECO:0000313" key="1">
    <source>
        <dbReference type="EMBL" id="PDZ94222.1"/>
    </source>
</evidence>
<protein>
    <submittedName>
        <fullName evidence="1">Uncharacterized protein</fullName>
    </submittedName>
</protein>
<name>A0A9X6SSE0_BACCE</name>
<gene>
    <name evidence="1" type="ORF">CON36_34935</name>
</gene>
<reference evidence="1 2" key="1">
    <citation type="submission" date="2017-09" db="EMBL/GenBank/DDBJ databases">
        <title>Large-scale bioinformatics analysis of Bacillus genomes uncovers conserved roles of natural products in bacterial physiology.</title>
        <authorList>
            <consortium name="Agbiome Team Llc"/>
            <person name="Bleich R.M."/>
            <person name="Grubbs K.J."/>
            <person name="Santa Maria K.C."/>
            <person name="Allen S.E."/>
            <person name="Farag S."/>
            <person name="Shank E.A."/>
            <person name="Bowers A."/>
        </authorList>
    </citation>
    <scope>NUCLEOTIDE SEQUENCE [LARGE SCALE GENOMIC DNA]</scope>
    <source>
        <strain evidence="1 2">AFS092789</strain>
    </source>
</reference>
<sequence length="112" mass="13098">MLMTNEKEKGLNEQLEKVNQNMKVLKDAFPLEEAKELLKSINELTSMVNEFGGYDGQEGVNPNRSRCEFNIWHDSQLLANHIRNRVNGLYGFEKDADKCMNNIHRWIDENKK</sequence>
<dbReference type="RefSeq" id="WP_098007192.1">
    <property type="nucleotide sequence ID" value="NZ_NVMX01000234.1"/>
</dbReference>
<comment type="caution">
    <text evidence="1">The sequence shown here is derived from an EMBL/GenBank/DDBJ whole genome shotgun (WGS) entry which is preliminary data.</text>
</comment>
<accession>A0A9X6SSE0</accession>
<evidence type="ECO:0000313" key="2">
    <source>
        <dbReference type="Proteomes" id="UP000219922"/>
    </source>
</evidence>
<dbReference type="AlphaFoldDB" id="A0A9X6SSE0"/>
<dbReference type="EMBL" id="NVMX01000234">
    <property type="protein sequence ID" value="PDZ94222.1"/>
    <property type="molecule type" value="Genomic_DNA"/>
</dbReference>
<organism evidence="1 2">
    <name type="scientific">Bacillus cereus</name>
    <dbReference type="NCBI Taxonomy" id="1396"/>
    <lineage>
        <taxon>Bacteria</taxon>
        <taxon>Bacillati</taxon>
        <taxon>Bacillota</taxon>
        <taxon>Bacilli</taxon>
        <taxon>Bacillales</taxon>
        <taxon>Bacillaceae</taxon>
        <taxon>Bacillus</taxon>
        <taxon>Bacillus cereus group</taxon>
    </lineage>
</organism>
<dbReference type="Proteomes" id="UP000219922">
    <property type="component" value="Unassembled WGS sequence"/>
</dbReference>
<proteinExistence type="predicted"/>